<dbReference type="PANTHER" id="PTHR30273">
    <property type="entry name" value="PERIPLASMIC SIGNAL SENSOR AND SIGMA FACTOR ACTIVATOR FECR-RELATED"/>
    <property type="match status" value="1"/>
</dbReference>
<evidence type="ECO:0000256" key="1">
    <source>
        <dbReference type="SAM" id="Phobius"/>
    </source>
</evidence>
<evidence type="ECO:0000313" key="5">
    <source>
        <dbReference type="EMBL" id="RGZ50402.1"/>
    </source>
</evidence>
<dbReference type="RefSeq" id="WP_005644133.1">
    <property type="nucleotide sequence ID" value="NZ_DAWDXW010000004.1"/>
</dbReference>
<reference evidence="3 10" key="2">
    <citation type="journal article" date="2019" name="Nat. Med.">
        <title>A library of human gut bacterial isolates paired with longitudinal multiomics data enables mechanistic microbiome research.</title>
        <authorList>
            <person name="Poyet M."/>
            <person name="Groussin M."/>
            <person name="Gibbons S.M."/>
            <person name="Avila-Pacheco J."/>
            <person name="Jiang X."/>
            <person name="Kearney S.M."/>
            <person name="Perrotta A.R."/>
            <person name="Berdy B."/>
            <person name="Zhao S."/>
            <person name="Lieberman T.D."/>
            <person name="Swanson P.K."/>
            <person name="Smith M."/>
            <person name="Roesemann S."/>
            <person name="Alexander J.E."/>
            <person name="Rich S.A."/>
            <person name="Livny J."/>
            <person name="Vlamakis H."/>
            <person name="Clish C."/>
            <person name="Bullock K."/>
            <person name="Deik A."/>
            <person name="Scott J."/>
            <person name="Pierce K.A."/>
            <person name="Xavier R.J."/>
            <person name="Alm E.J."/>
        </authorList>
    </citation>
    <scope>NUCLEOTIDE SEQUENCE [LARGE SCALE GENOMIC DNA]</scope>
    <source>
        <strain evidence="3 10">BIOML-A25</strain>
    </source>
</reference>
<dbReference type="InterPro" id="IPR012373">
    <property type="entry name" value="Ferrdict_sens_TM"/>
</dbReference>
<keyword evidence="1" id="KW-1133">Transmembrane helix</keyword>
<accession>A0A3R6G9L2</accession>
<reference evidence="7 8" key="1">
    <citation type="submission" date="2018-08" db="EMBL/GenBank/DDBJ databases">
        <title>A genome reference for cultivated species of the human gut microbiota.</title>
        <authorList>
            <person name="Zou Y."/>
            <person name="Xue W."/>
            <person name="Luo G."/>
        </authorList>
    </citation>
    <scope>NUCLEOTIDE SEQUENCE [LARGE SCALE GENOMIC DNA]</scope>
    <source>
        <strain evidence="6 8">AM16-50</strain>
        <strain evidence="5 9">AM50-15</strain>
        <strain evidence="4 7">OM05-11AA</strain>
    </source>
</reference>
<feature type="transmembrane region" description="Helical" evidence="1">
    <location>
        <begin position="44"/>
        <end position="62"/>
    </location>
</feature>
<dbReference type="PANTHER" id="PTHR30273:SF2">
    <property type="entry name" value="PROTEIN FECR"/>
    <property type="match status" value="1"/>
</dbReference>
<dbReference type="Proteomes" id="UP000261088">
    <property type="component" value="Unassembled WGS sequence"/>
</dbReference>
<comment type="caution">
    <text evidence="5">The sequence shown here is derived from an EMBL/GenBank/DDBJ whole genome shotgun (WGS) entry which is preliminary data.</text>
</comment>
<evidence type="ECO:0000313" key="7">
    <source>
        <dbReference type="Proteomes" id="UP000261088"/>
    </source>
</evidence>
<dbReference type="Proteomes" id="UP000285173">
    <property type="component" value="Unassembled WGS sequence"/>
</dbReference>
<dbReference type="Proteomes" id="UP000437446">
    <property type="component" value="Unassembled WGS sequence"/>
</dbReference>
<evidence type="ECO:0000313" key="10">
    <source>
        <dbReference type="Proteomes" id="UP000437446"/>
    </source>
</evidence>
<evidence type="ECO:0000313" key="3">
    <source>
        <dbReference type="EMBL" id="MTU29140.1"/>
    </source>
</evidence>
<gene>
    <name evidence="6" type="ORF">DW191_09115</name>
    <name evidence="5" type="ORF">DW986_03935</name>
    <name evidence="4" type="ORF">DXB61_02655</name>
    <name evidence="3" type="ORF">GMD66_07905</name>
</gene>
<sequence length="282" mass="31814">MIETERNKRKTDRAWNTLYQRLDEEGLLSGRPASPFRSPAWKRGVAAAAVALLCLLVSVTYLNRSGQDTDPNLLTRQNSETATTLVTTLEDGSVVYLAGNTSLKFPEHFSSDRREVSLQGNALFEVAGNRKQPFVIETEDTRIEVLGTAFNVKSNDSSPFELSVQRGEVKVTLKKDGQDIHVKAGETVTLLSRRLQLSMTPDPALFDRYTKRIRFKDEKLGNILRVINLQNPDIRLETTPELWNRTLTVTFSNDTPEAMAELICLALDLKKTRQDNMILLFN</sequence>
<evidence type="ECO:0000313" key="8">
    <source>
        <dbReference type="Proteomes" id="UP000283732"/>
    </source>
</evidence>
<dbReference type="Proteomes" id="UP000283732">
    <property type="component" value="Unassembled WGS sequence"/>
</dbReference>
<dbReference type="EMBL" id="QSUP01000002">
    <property type="protein sequence ID" value="RGN53789.1"/>
    <property type="molecule type" value="Genomic_DNA"/>
</dbReference>
<dbReference type="InterPro" id="IPR006860">
    <property type="entry name" value="FecR"/>
</dbReference>
<dbReference type="EMBL" id="QSEF01000004">
    <property type="protein sequence ID" value="RGZ50402.1"/>
    <property type="molecule type" value="Genomic_DNA"/>
</dbReference>
<proteinExistence type="predicted"/>
<feature type="domain" description="FecR protein" evidence="2">
    <location>
        <begin position="84"/>
        <end position="170"/>
    </location>
</feature>
<keyword evidence="1" id="KW-0812">Transmembrane</keyword>
<name>A0A3R6G9L2_9BACT</name>
<evidence type="ECO:0000313" key="9">
    <source>
        <dbReference type="Proteomes" id="UP000285173"/>
    </source>
</evidence>
<dbReference type="Gene3D" id="2.60.120.1440">
    <property type="match status" value="1"/>
</dbReference>
<evidence type="ECO:0000313" key="4">
    <source>
        <dbReference type="EMBL" id="RGN53789.1"/>
    </source>
</evidence>
<evidence type="ECO:0000313" key="6">
    <source>
        <dbReference type="EMBL" id="RHH77702.1"/>
    </source>
</evidence>
<dbReference type="GO" id="GO:0016989">
    <property type="term" value="F:sigma factor antagonist activity"/>
    <property type="evidence" value="ECO:0007669"/>
    <property type="project" value="TreeGrafter"/>
</dbReference>
<dbReference type="PIRSF" id="PIRSF018266">
    <property type="entry name" value="FecR"/>
    <property type="match status" value="1"/>
</dbReference>
<evidence type="ECO:0000259" key="2">
    <source>
        <dbReference type="Pfam" id="PF04773"/>
    </source>
</evidence>
<dbReference type="EMBL" id="QRKC01000003">
    <property type="protein sequence ID" value="RHH77702.1"/>
    <property type="molecule type" value="Genomic_DNA"/>
</dbReference>
<dbReference type="Pfam" id="PF04773">
    <property type="entry name" value="FecR"/>
    <property type="match status" value="1"/>
</dbReference>
<protein>
    <submittedName>
        <fullName evidence="5">Anti-sigma factor</fullName>
    </submittedName>
</protein>
<organism evidence="5 9">
    <name type="scientific">Parabacteroides merdae</name>
    <dbReference type="NCBI Taxonomy" id="46503"/>
    <lineage>
        <taxon>Bacteria</taxon>
        <taxon>Pseudomonadati</taxon>
        <taxon>Bacteroidota</taxon>
        <taxon>Bacteroidia</taxon>
        <taxon>Bacteroidales</taxon>
        <taxon>Tannerellaceae</taxon>
        <taxon>Parabacteroides</taxon>
    </lineage>
</organism>
<dbReference type="AlphaFoldDB" id="A0A3R6G9L2"/>
<keyword evidence="1" id="KW-0472">Membrane</keyword>
<dbReference type="EMBL" id="WNCR01000003">
    <property type="protein sequence ID" value="MTU29140.1"/>
    <property type="molecule type" value="Genomic_DNA"/>
</dbReference>